<name>A0A7V7QKL6_9FIRM</name>
<evidence type="ECO:0000313" key="3">
    <source>
        <dbReference type="Proteomes" id="UP000461768"/>
    </source>
</evidence>
<dbReference type="Pfam" id="PF01965">
    <property type="entry name" value="DJ-1_PfpI"/>
    <property type="match status" value="1"/>
</dbReference>
<comment type="caution">
    <text evidence="2">The sequence shown here is derived from an EMBL/GenBank/DDBJ whole genome shotgun (WGS) entry which is preliminary data.</text>
</comment>
<dbReference type="OrthoDB" id="6003696at2"/>
<protein>
    <recommendedName>
        <fullName evidence="1">DJ-1/PfpI domain-containing protein</fullName>
    </recommendedName>
</protein>
<dbReference type="InterPro" id="IPR002818">
    <property type="entry name" value="DJ-1/PfpI"/>
</dbReference>
<sequence length="83" mass="9606">MRHIIYIYLKDKMADWELGYILQGLSMQSMLKEEKYKIKTVGKTKDPVKTLGGITMLPDATIEEINKAKEIQDTALRNKNFSQ</sequence>
<reference evidence="2 3" key="2">
    <citation type="submission" date="2020-02" db="EMBL/GenBank/DDBJ databases">
        <title>Candidatus Galacturonibacter soehngenii shows hetero-acetogenic catabolism of galacturonic acid but lacks a canonical carbon monoxide dehydrogenase/acetyl-CoA synthase complex.</title>
        <authorList>
            <person name="Diender M."/>
            <person name="Stouten G.R."/>
            <person name="Petersen J.F."/>
            <person name="Nielsen P.H."/>
            <person name="Dueholm M.S."/>
            <person name="Pronk J.T."/>
            <person name="Van Loosdrecht M.C.M."/>
        </authorList>
    </citation>
    <scope>NUCLEOTIDE SEQUENCE [LARGE SCALE GENOMIC DNA]</scope>
    <source>
        <strain evidence="2">GalUA</strain>
    </source>
</reference>
<dbReference type="Proteomes" id="UP000461768">
    <property type="component" value="Unassembled WGS sequence"/>
</dbReference>
<organism evidence="2 3">
    <name type="scientific">Candidatus Galacturonatibacter soehngenii</name>
    <dbReference type="NCBI Taxonomy" id="2307010"/>
    <lineage>
        <taxon>Bacteria</taxon>
        <taxon>Bacillati</taxon>
        <taxon>Bacillota</taxon>
        <taxon>Clostridia</taxon>
        <taxon>Lachnospirales</taxon>
        <taxon>Lachnospiraceae</taxon>
        <taxon>Candidatus Galacturonatibacter</taxon>
    </lineage>
</organism>
<dbReference type="Gene3D" id="3.40.50.880">
    <property type="match status" value="1"/>
</dbReference>
<dbReference type="EMBL" id="WAGX01000005">
    <property type="protein sequence ID" value="KAB1438374.1"/>
    <property type="molecule type" value="Genomic_DNA"/>
</dbReference>
<dbReference type="RefSeq" id="WP_151145717.1">
    <property type="nucleotide sequence ID" value="NZ_WAGX01000005.1"/>
</dbReference>
<dbReference type="SUPFAM" id="SSF52317">
    <property type="entry name" value="Class I glutamine amidotransferase-like"/>
    <property type="match status" value="1"/>
</dbReference>
<reference evidence="2 3" key="1">
    <citation type="submission" date="2019-09" db="EMBL/GenBank/DDBJ databases">
        <authorList>
            <person name="Valk L.C."/>
        </authorList>
    </citation>
    <scope>NUCLEOTIDE SEQUENCE [LARGE SCALE GENOMIC DNA]</scope>
    <source>
        <strain evidence="2">GalUA</strain>
    </source>
</reference>
<accession>A0A7V7QKL6</accession>
<proteinExistence type="predicted"/>
<evidence type="ECO:0000313" key="2">
    <source>
        <dbReference type="EMBL" id="KAB1438374.1"/>
    </source>
</evidence>
<dbReference type="AlphaFoldDB" id="A0A7V7QKL6"/>
<evidence type="ECO:0000259" key="1">
    <source>
        <dbReference type="Pfam" id="PF01965"/>
    </source>
</evidence>
<dbReference type="InterPro" id="IPR029062">
    <property type="entry name" value="Class_I_gatase-like"/>
</dbReference>
<gene>
    <name evidence="2" type="ORF">F7O84_12570</name>
</gene>
<feature type="domain" description="DJ-1/PfpI" evidence="1">
    <location>
        <begin position="5"/>
        <end position="68"/>
    </location>
</feature>
<keyword evidence="3" id="KW-1185">Reference proteome</keyword>